<protein>
    <submittedName>
        <fullName evidence="2">3-oxoadipate enol-lactone hydrolase</fullName>
    </submittedName>
</protein>
<dbReference type="GO" id="GO:0016020">
    <property type="term" value="C:membrane"/>
    <property type="evidence" value="ECO:0007669"/>
    <property type="project" value="TreeGrafter"/>
</dbReference>
<keyword evidence="3" id="KW-1185">Reference proteome</keyword>
<dbReference type="InterPro" id="IPR050266">
    <property type="entry name" value="AB_hydrolase_sf"/>
</dbReference>
<feature type="domain" description="AB hydrolase-1" evidence="1">
    <location>
        <begin position="12"/>
        <end position="236"/>
    </location>
</feature>
<dbReference type="PANTHER" id="PTHR43798:SF5">
    <property type="entry name" value="MONOACYLGLYCEROL LIPASE ABHD6"/>
    <property type="match status" value="1"/>
</dbReference>
<proteinExistence type="predicted"/>
<name>A0A8J3C785_9PSEU</name>
<dbReference type="SUPFAM" id="SSF53474">
    <property type="entry name" value="alpha/beta-Hydrolases"/>
    <property type="match status" value="1"/>
</dbReference>
<organism evidence="2 3">
    <name type="scientific">Longimycelium tulufanense</name>
    <dbReference type="NCBI Taxonomy" id="907463"/>
    <lineage>
        <taxon>Bacteria</taxon>
        <taxon>Bacillati</taxon>
        <taxon>Actinomycetota</taxon>
        <taxon>Actinomycetes</taxon>
        <taxon>Pseudonocardiales</taxon>
        <taxon>Pseudonocardiaceae</taxon>
        <taxon>Longimycelium</taxon>
    </lineage>
</organism>
<keyword evidence="2" id="KW-0378">Hydrolase</keyword>
<evidence type="ECO:0000313" key="2">
    <source>
        <dbReference type="EMBL" id="GGM47737.1"/>
    </source>
</evidence>
<dbReference type="AlphaFoldDB" id="A0A8J3C785"/>
<dbReference type="EMBL" id="BMMK01000006">
    <property type="protein sequence ID" value="GGM47737.1"/>
    <property type="molecule type" value="Genomic_DNA"/>
</dbReference>
<gene>
    <name evidence="2" type="ORF">GCM10012275_18490</name>
</gene>
<dbReference type="Pfam" id="PF00561">
    <property type="entry name" value="Abhydrolase_1"/>
    <property type="match status" value="1"/>
</dbReference>
<dbReference type="PANTHER" id="PTHR43798">
    <property type="entry name" value="MONOACYLGLYCEROL LIPASE"/>
    <property type="match status" value="1"/>
</dbReference>
<reference evidence="2" key="2">
    <citation type="submission" date="2020-09" db="EMBL/GenBank/DDBJ databases">
        <authorList>
            <person name="Sun Q."/>
            <person name="Zhou Y."/>
        </authorList>
    </citation>
    <scope>NUCLEOTIDE SEQUENCE</scope>
    <source>
        <strain evidence="2">CGMCC 4.5737</strain>
    </source>
</reference>
<dbReference type="InterPro" id="IPR000073">
    <property type="entry name" value="AB_hydrolase_1"/>
</dbReference>
<dbReference type="Proteomes" id="UP000637578">
    <property type="component" value="Unassembled WGS sequence"/>
</dbReference>
<dbReference type="InterPro" id="IPR029058">
    <property type="entry name" value="AB_hydrolase_fold"/>
</dbReference>
<dbReference type="Gene3D" id="3.40.50.1820">
    <property type="entry name" value="alpha/beta hydrolase"/>
    <property type="match status" value="1"/>
</dbReference>
<evidence type="ECO:0000313" key="3">
    <source>
        <dbReference type="Proteomes" id="UP000637578"/>
    </source>
</evidence>
<comment type="caution">
    <text evidence="2">The sequence shown here is derived from an EMBL/GenBank/DDBJ whole genome shotgun (WGS) entry which is preliminary data.</text>
</comment>
<sequence length="250" mass="26896">MQYGVTGEGPGLVLVHGASGDAESNWSHLVDRFSDQRTVMTPNLSGSGNTTDGGGPLTLDMLVEQVAAVGQAGTAGPVDLVGFSLGAVVAAAAAAKHPELVRRLVLVGGWVRHDDPRQQLNFLLWRQLWENDRSLFVRLQHLTGFSAAYLDRLGHAGLARSLASAAPAPGTGRHIDLALRADIRDRVHLVTVPTLVIGLGQDQMVPVEHSRDLHKGIPGSRYEELDTGHTVMAERPDEFATLLRDFLLED</sequence>
<dbReference type="PRINTS" id="PR00111">
    <property type="entry name" value="ABHYDROLASE"/>
</dbReference>
<dbReference type="GO" id="GO:0046464">
    <property type="term" value="P:acylglycerol catabolic process"/>
    <property type="evidence" value="ECO:0007669"/>
    <property type="project" value="TreeGrafter"/>
</dbReference>
<evidence type="ECO:0000259" key="1">
    <source>
        <dbReference type="Pfam" id="PF00561"/>
    </source>
</evidence>
<accession>A0A8J3C785</accession>
<reference evidence="2" key="1">
    <citation type="journal article" date="2014" name="Int. J. Syst. Evol. Microbiol.">
        <title>Complete genome sequence of Corynebacterium casei LMG S-19264T (=DSM 44701T), isolated from a smear-ripened cheese.</title>
        <authorList>
            <consortium name="US DOE Joint Genome Institute (JGI-PGF)"/>
            <person name="Walter F."/>
            <person name="Albersmeier A."/>
            <person name="Kalinowski J."/>
            <person name="Ruckert C."/>
        </authorList>
    </citation>
    <scope>NUCLEOTIDE SEQUENCE</scope>
    <source>
        <strain evidence="2">CGMCC 4.5737</strain>
    </source>
</reference>
<dbReference type="GO" id="GO:0047372">
    <property type="term" value="F:monoacylglycerol lipase activity"/>
    <property type="evidence" value="ECO:0007669"/>
    <property type="project" value="TreeGrafter"/>
</dbReference>